<dbReference type="AlphaFoldDB" id="A0A543CRY2"/>
<sequence>MRTVLIAAAAAATLTLTGCAATVSGAKSSAAEPPRTASSGPATSSGPEAKAKLTGTCDYDLGSSGMGTDYTVSAEVVVKNTGNISIKSQVTARWPQFGHAPVAMSKTVTVGYHKTVIVRFARHATQVQIDRLQSYQLKHLDDDGCSYKGKILETSGAPH</sequence>
<comment type="caution">
    <text evidence="3">The sequence shown here is derived from an EMBL/GenBank/DDBJ whole genome shotgun (WGS) entry which is preliminary data.</text>
</comment>
<evidence type="ECO:0000313" key="3">
    <source>
        <dbReference type="EMBL" id="TQL99861.1"/>
    </source>
</evidence>
<organism evidence="3 4">
    <name type="scientific">Actinoallomurus bryophytorum</name>
    <dbReference type="NCBI Taxonomy" id="1490222"/>
    <lineage>
        <taxon>Bacteria</taxon>
        <taxon>Bacillati</taxon>
        <taxon>Actinomycetota</taxon>
        <taxon>Actinomycetes</taxon>
        <taxon>Streptosporangiales</taxon>
        <taxon>Thermomonosporaceae</taxon>
        <taxon>Actinoallomurus</taxon>
    </lineage>
</organism>
<feature type="compositionally biased region" description="Polar residues" evidence="1">
    <location>
        <begin position="36"/>
        <end position="46"/>
    </location>
</feature>
<evidence type="ECO:0008006" key="5">
    <source>
        <dbReference type="Google" id="ProtNLM"/>
    </source>
</evidence>
<keyword evidence="2" id="KW-0732">Signal</keyword>
<protein>
    <recommendedName>
        <fullName evidence="5">Lipoprotein</fullName>
    </recommendedName>
</protein>
<feature type="chain" id="PRO_5021925455" description="Lipoprotein" evidence="2">
    <location>
        <begin position="21"/>
        <end position="159"/>
    </location>
</feature>
<proteinExistence type="predicted"/>
<reference evidence="3 4" key="1">
    <citation type="submission" date="2019-06" db="EMBL/GenBank/DDBJ databases">
        <title>Sequencing the genomes of 1000 actinobacteria strains.</title>
        <authorList>
            <person name="Klenk H.-P."/>
        </authorList>
    </citation>
    <scope>NUCLEOTIDE SEQUENCE [LARGE SCALE GENOMIC DNA]</scope>
    <source>
        <strain evidence="3 4">DSM 102200</strain>
    </source>
</reference>
<evidence type="ECO:0000256" key="2">
    <source>
        <dbReference type="SAM" id="SignalP"/>
    </source>
</evidence>
<feature type="region of interest" description="Disordered" evidence="1">
    <location>
        <begin position="25"/>
        <end position="49"/>
    </location>
</feature>
<evidence type="ECO:0000256" key="1">
    <source>
        <dbReference type="SAM" id="MobiDB-lite"/>
    </source>
</evidence>
<feature type="signal peptide" evidence="2">
    <location>
        <begin position="1"/>
        <end position="20"/>
    </location>
</feature>
<dbReference type="RefSeq" id="WP_141958974.1">
    <property type="nucleotide sequence ID" value="NZ_VFOZ01000001.1"/>
</dbReference>
<keyword evidence="4" id="KW-1185">Reference proteome</keyword>
<dbReference type="EMBL" id="VFOZ01000001">
    <property type="protein sequence ID" value="TQL99861.1"/>
    <property type="molecule type" value="Genomic_DNA"/>
</dbReference>
<gene>
    <name evidence="3" type="ORF">FB559_5562</name>
</gene>
<name>A0A543CRY2_9ACTN</name>
<dbReference type="PROSITE" id="PS51257">
    <property type="entry name" value="PROKAR_LIPOPROTEIN"/>
    <property type="match status" value="1"/>
</dbReference>
<evidence type="ECO:0000313" key="4">
    <source>
        <dbReference type="Proteomes" id="UP000316096"/>
    </source>
</evidence>
<dbReference type="Proteomes" id="UP000316096">
    <property type="component" value="Unassembled WGS sequence"/>
</dbReference>
<accession>A0A543CRY2</accession>